<feature type="transmembrane region" description="Helical" evidence="1">
    <location>
        <begin position="51"/>
        <end position="69"/>
    </location>
</feature>
<keyword evidence="3" id="KW-1185">Reference proteome</keyword>
<evidence type="ECO:0000256" key="1">
    <source>
        <dbReference type="SAM" id="Phobius"/>
    </source>
</evidence>
<feature type="transmembrane region" description="Helical" evidence="1">
    <location>
        <begin position="76"/>
        <end position="97"/>
    </location>
</feature>
<proteinExistence type="predicted"/>
<dbReference type="AlphaFoldDB" id="A0AAV1GHH1"/>
<gene>
    <name evidence="2" type="ORF">XNOV1_A002460</name>
</gene>
<accession>A0AAV1GHH1</accession>
<organism evidence="2 3">
    <name type="scientific">Xyrichtys novacula</name>
    <name type="common">Pearly razorfish</name>
    <name type="synonym">Hemipteronotus novacula</name>
    <dbReference type="NCBI Taxonomy" id="13765"/>
    <lineage>
        <taxon>Eukaryota</taxon>
        <taxon>Metazoa</taxon>
        <taxon>Chordata</taxon>
        <taxon>Craniata</taxon>
        <taxon>Vertebrata</taxon>
        <taxon>Euteleostomi</taxon>
        <taxon>Actinopterygii</taxon>
        <taxon>Neopterygii</taxon>
        <taxon>Teleostei</taxon>
        <taxon>Neoteleostei</taxon>
        <taxon>Acanthomorphata</taxon>
        <taxon>Eupercaria</taxon>
        <taxon>Labriformes</taxon>
        <taxon>Labridae</taxon>
        <taxon>Xyrichtys</taxon>
    </lineage>
</organism>
<evidence type="ECO:0000313" key="3">
    <source>
        <dbReference type="Proteomes" id="UP001178508"/>
    </source>
</evidence>
<protein>
    <submittedName>
        <fullName evidence="2">Uncharacterized protein</fullName>
    </submittedName>
</protein>
<sequence length="111" mass="13360">MRNNPPSWVCAKRLDLSDSRPRNTQMHEYIFIFQRPISTPLVSFKLFLPLYFFYFYLSFSPFSLLHLLLSRSFLPFCHFLHLLLYHSFFPSLQPLFFSSLQPFTGGVWRKE</sequence>
<dbReference type="Proteomes" id="UP001178508">
    <property type="component" value="Chromosome 14"/>
</dbReference>
<reference evidence="2" key="1">
    <citation type="submission" date="2023-08" db="EMBL/GenBank/DDBJ databases">
        <authorList>
            <person name="Alioto T."/>
            <person name="Alioto T."/>
            <person name="Gomez Garrido J."/>
        </authorList>
    </citation>
    <scope>NUCLEOTIDE SEQUENCE</scope>
</reference>
<name>A0AAV1GHH1_XYRNO</name>
<keyword evidence="1" id="KW-1133">Transmembrane helix</keyword>
<keyword evidence="1" id="KW-0472">Membrane</keyword>
<keyword evidence="1" id="KW-0812">Transmembrane</keyword>
<dbReference type="EMBL" id="OY660877">
    <property type="protein sequence ID" value="CAJ1072883.1"/>
    <property type="molecule type" value="Genomic_DNA"/>
</dbReference>
<evidence type="ECO:0000313" key="2">
    <source>
        <dbReference type="EMBL" id="CAJ1072883.1"/>
    </source>
</evidence>